<evidence type="ECO:0000259" key="2">
    <source>
        <dbReference type="PROSITE" id="PS50943"/>
    </source>
</evidence>
<sequence>MVLNRNFNGMRLKEGRIYRGFTITELAEYLNVSKQMVSKYENSHAEPSFETVHKIANYLDFPFHYFYEEPVNVTLGNTYFRSLLSTGKKEREMQLDRIKYITILRKMLEEYIDFPELDLLVGFDYQDDIEEFTQQLRTYWGLGDKPIKDIVFLLEERGFIISSLYLDNKSIDAFGAICSIREKEYYSIVLSSDKQSFYRRQFDVAHELGHALLHEPTIIFNDLDKEEQKQIEKEANDFAAAFLLPKESFLRDITMHPSDLDYYKMLKKKWGVSISAMLMRAYKLGAINDGTYQYMQRMISKKGWRKKEPYDDIKEVSEPIANRQAIELLIENDYFTGPELIKILSKEYGLTIHPSEIESLLGLEKGYLLSKEEPVTNNIVQLKTIRNMESC</sequence>
<comment type="similarity">
    <text evidence="1">Belongs to the short-chain fatty acyl-CoA assimilation regulator (ScfR) family.</text>
</comment>
<dbReference type="Pfam" id="PF06114">
    <property type="entry name" value="Peptidase_M78"/>
    <property type="match status" value="1"/>
</dbReference>
<dbReference type="InterPro" id="IPR010359">
    <property type="entry name" value="IrrE_HExxH"/>
</dbReference>
<feature type="domain" description="HTH cro/C1-type" evidence="2">
    <location>
        <begin position="12"/>
        <end position="66"/>
    </location>
</feature>
<dbReference type="Gene3D" id="1.10.10.2910">
    <property type="match status" value="1"/>
</dbReference>
<reference evidence="3" key="1">
    <citation type="submission" date="2022-08" db="EMBL/GenBank/DDBJ databases">
        <title>Draft genome sequence of Lysinibacillus sp. strain KH24.</title>
        <authorList>
            <person name="Kanbe H."/>
            <person name="Itoh H."/>
        </authorList>
    </citation>
    <scope>NUCLEOTIDE SEQUENCE</scope>
    <source>
        <strain evidence="3">KH24</strain>
    </source>
</reference>
<evidence type="ECO:0000313" key="4">
    <source>
        <dbReference type="Proteomes" id="UP001065593"/>
    </source>
</evidence>
<accession>A0ABQ5NGK8</accession>
<keyword evidence="4" id="KW-1185">Reference proteome</keyword>
<dbReference type="Pfam" id="PF01381">
    <property type="entry name" value="HTH_3"/>
    <property type="match status" value="1"/>
</dbReference>
<dbReference type="InterPro" id="IPR010982">
    <property type="entry name" value="Lambda_DNA-bd_dom_sf"/>
</dbReference>
<dbReference type="EMBL" id="BRZA01000001">
    <property type="protein sequence ID" value="GLC87508.1"/>
    <property type="molecule type" value="Genomic_DNA"/>
</dbReference>
<dbReference type="PANTHER" id="PTHR43236:SF1">
    <property type="entry name" value="BLL7220 PROTEIN"/>
    <property type="match status" value="1"/>
</dbReference>
<dbReference type="CDD" id="cd00093">
    <property type="entry name" value="HTH_XRE"/>
    <property type="match status" value="1"/>
</dbReference>
<comment type="caution">
    <text evidence="3">The sequence shown here is derived from an EMBL/GenBank/DDBJ whole genome shotgun (WGS) entry which is preliminary data.</text>
</comment>
<dbReference type="Gene3D" id="1.10.260.40">
    <property type="entry name" value="lambda repressor-like DNA-binding domains"/>
    <property type="match status" value="1"/>
</dbReference>
<name>A0ABQ5NGK8_9BACI</name>
<protein>
    <submittedName>
        <fullName evidence="3">Transcriptional regulator</fullName>
    </submittedName>
</protein>
<dbReference type="SUPFAM" id="SSF47413">
    <property type="entry name" value="lambda repressor-like DNA-binding domains"/>
    <property type="match status" value="1"/>
</dbReference>
<dbReference type="PROSITE" id="PS50943">
    <property type="entry name" value="HTH_CROC1"/>
    <property type="match status" value="1"/>
</dbReference>
<dbReference type="InterPro" id="IPR052345">
    <property type="entry name" value="Rad_response_metalloprotease"/>
</dbReference>
<evidence type="ECO:0000313" key="3">
    <source>
        <dbReference type="EMBL" id="GLC87508.1"/>
    </source>
</evidence>
<gene>
    <name evidence="3" type="ORF">LYSBPC_06350</name>
</gene>
<dbReference type="Proteomes" id="UP001065593">
    <property type="component" value="Unassembled WGS sequence"/>
</dbReference>
<organism evidence="3 4">
    <name type="scientific">Lysinibacillus piscis</name>
    <dbReference type="NCBI Taxonomy" id="2518931"/>
    <lineage>
        <taxon>Bacteria</taxon>
        <taxon>Bacillati</taxon>
        <taxon>Bacillota</taxon>
        <taxon>Bacilli</taxon>
        <taxon>Bacillales</taxon>
        <taxon>Bacillaceae</taxon>
        <taxon>Lysinibacillus</taxon>
    </lineage>
</organism>
<proteinExistence type="inferred from homology"/>
<dbReference type="PANTHER" id="PTHR43236">
    <property type="entry name" value="ANTITOXIN HIGA1"/>
    <property type="match status" value="1"/>
</dbReference>
<dbReference type="SMART" id="SM00530">
    <property type="entry name" value="HTH_XRE"/>
    <property type="match status" value="1"/>
</dbReference>
<evidence type="ECO:0000256" key="1">
    <source>
        <dbReference type="ARBA" id="ARBA00007227"/>
    </source>
</evidence>
<dbReference type="InterPro" id="IPR001387">
    <property type="entry name" value="Cro/C1-type_HTH"/>
</dbReference>